<dbReference type="Pfam" id="PF01946">
    <property type="entry name" value="Thi4"/>
    <property type="match status" value="1"/>
</dbReference>
<comment type="catalytic activity">
    <reaction evidence="6">
        <text>hydrogen sulfide + glycine + NAD(+) = ADP-5-ethyl-4-methylthiazole-2-carboxylate + nicotinamide + 3 H2O + H(+)</text>
        <dbReference type="Rhea" id="RHEA:55704"/>
        <dbReference type="ChEBI" id="CHEBI:15377"/>
        <dbReference type="ChEBI" id="CHEBI:15378"/>
        <dbReference type="ChEBI" id="CHEBI:17154"/>
        <dbReference type="ChEBI" id="CHEBI:29919"/>
        <dbReference type="ChEBI" id="CHEBI:57305"/>
        <dbReference type="ChEBI" id="CHEBI:57540"/>
        <dbReference type="ChEBI" id="CHEBI:139151"/>
        <dbReference type="EC" id="2.4.2.59"/>
    </reaction>
</comment>
<comment type="similarity">
    <text evidence="6">Belongs to the THI4 family.</text>
</comment>
<dbReference type="EC" id="2.4.2.59" evidence="6"/>
<dbReference type="GO" id="GO:0009228">
    <property type="term" value="P:thiamine biosynthetic process"/>
    <property type="evidence" value="ECO:0007669"/>
    <property type="project" value="UniProtKB-KW"/>
</dbReference>
<organism evidence="7 8">
    <name type="scientific">Desulfatibacillum alkenivorans DSM 16219</name>
    <dbReference type="NCBI Taxonomy" id="1121393"/>
    <lineage>
        <taxon>Bacteria</taxon>
        <taxon>Pseudomonadati</taxon>
        <taxon>Thermodesulfobacteriota</taxon>
        <taxon>Desulfobacteria</taxon>
        <taxon>Desulfobacterales</taxon>
        <taxon>Desulfatibacillaceae</taxon>
        <taxon>Desulfatibacillum</taxon>
    </lineage>
</organism>
<feature type="binding site" description="in other chain" evidence="6">
    <location>
        <begin position="52"/>
        <end position="53"/>
    </location>
    <ligand>
        <name>NAD(+)</name>
        <dbReference type="ChEBI" id="CHEBI:57540"/>
        <note>ligand shared between two adjacent protomers</note>
    </ligand>
</feature>
<dbReference type="PANTHER" id="PTHR43422:SF3">
    <property type="entry name" value="THIAMINE THIAZOLE SYNTHASE"/>
    <property type="match status" value="1"/>
</dbReference>
<evidence type="ECO:0000313" key="8">
    <source>
        <dbReference type="Proteomes" id="UP000183994"/>
    </source>
</evidence>
<feature type="binding site" description="in other chain" evidence="6">
    <location>
        <position position="221"/>
    </location>
    <ligand>
        <name>NAD(+)</name>
        <dbReference type="ChEBI" id="CHEBI:57540"/>
        <note>ligand shared between two adjacent protomers</note>
    </ligand>
</feature>
<evidence type="ECO:0000256" key="1">
    <source>
        <dbReference type="ARBA" id="ARBA00022679"/>
    </source>
</evidence>
<dbReference type="PANTHER" id="PTHR43422">
    <property type="entry name" value="THIAMINE THIAZOLE SYNTHASE"/>
    <property type="match status" value="1"/>
</dbReference>
<dbReference type="EMBL" id="FQZU01000002">
    <property type="protein sequence ID" value="SHI80942.1"/>
    <property type="molecule type" value="Genomic_DNA"/>
</dbReference>
<accession>A0A1M6E635</accession>
<dbReference type="GO" id="GO:0009229">
    <property type="term" value="P:thiamine diphosphate biosynthetic process"/>
    <property type="evidence" value="ECO:0007669"/>
    <property type="project" value="UniProtKB-UniRule"/>
</dbReference>
<dbReference type="SUPFAM" id="SSF51905">
    <property type="entry name" value="FAD/NAD(P)-binding domain"/>
    <property type="match status" value="1"/>
</dbReference>
<dbReference type="GO" id="GO:0016763">
    <property type="term" value="F:pentosyltransferase activity"/>
    <property type="evidence" value="ECO:0007669"/>
    <property type="project" value="UniProtKB-UniRule"/>
</dbReference>
<dbReference type="InterPro" id="IPR036188">
    <property type="entry name" value="FAD/NAD-bd_sf"/>
</dbReference>
<comment type="function">
    <text evidence="6">Involved in the biosynthesis of the thiazole moiety of thiamine. Catalyzes the conversion of NAD and glycine to adenosine diphosphate 5-(2-hydroxyethyl)-4-methylthiazole-2-carboxylate (ADT), an adenylated thiazole intermediate, using free sulfide as a source of sulfur.</text>
</comment>
<dbReference type="NCBIfam" id="TIGR00292">
    <property type="entry name" value="sulfide-dependent adenosine diphosphate thiazole synthase"/>
    <property type="match status" value="1"/>
</dbReference>
<keyword evidence="4 6" id="KW-0408">Iron</keyword>
<dbReference type="HAMAP" id="MF_00304">
    <property type="entry name" value="Thi4"/>
    <property type="match status" value="1"/>
</dbReference>
<evidence type="ECO:0000256" key="5">
    <source>
        <dbReference type="ARBA" id="ARBA00023027"/>
    </source>
</evidence>
<evidence type="ECO:0000256" key="6">
    <source>
        <dbReference type="HAMAP-Rule" id="MF_00304"/>
    </source>
</evidence>
<dbReference type="InterPro" id="IPR002922">
    <property type="entry name" value="Thi4_fam"/>
</dbReference>
<dbReference type="STRING" id="1121393.SAMN02745216_00568"/>
<keyword evidence="8" id="KW-1185">Reference proteome</keyword>
<keyword evidence="3 6" id="KW-0784">Thiamine biosynthesis</keyword>
<evidence type="ECO:0000256" key="4">
    <source>
        <dbReference type="ARBA" id="ARBA00023004"/>
    </source>
</evidence>
<keyword evidence="2 6" id="KW-0479">Metal-binding</keyword>
<feature type="binding site" evidence="6">
    <location>
        <position position="152"/>
    </location>
    <ligand>
        <name>Fe cation</name>
        <dbReference type="ChEBI" id="CHEBI:24875"/>
        <note>ligand shared between two adjacent protomers</note>
    </ligand>
</feature>
<dbReference type="OrthoDB" id="9777740at2"/>
<feature type="binding site" description="in other chain" evidence="6">
    <location>
        <position position="124"/>
    </location>
    <ligand>
        <name>NAD(+)</name>
        <dbReference type="ChEBI" id="CHEBI:57540"/>
        <note>ligand shared between two adjacent protomers</note>
    </ligand>
</feature>
<sequence>MEERITSAIVRTYFEKLQNFLEVDLAIVGAGPSGLVAATALAKEGKKVAIFERLLAPGGGVWGGGMLFNEIVIQEEALHILEDFNISYKSAGDGLYTADSVEVASGLIFGAKKAGVMINNAVSVEDVVCREGRICGVVVNWTPVERLGMHVDPLVVMAKAVLDGTGHPGEITDLATRKAGIKIDTPTGKIMGEKPMWMELGEASTVENTKRLYPGLYVSGMAANNASGGFRMGPIFGGMFMSGRKVARMILEDIDG</sequence>
<dbReference type="GO" id="GO:0052837">
    <property type="term" value="P:thiazole biosynthetic process"/>
    <property type="evidence" value="ECO:0007669"/>
    <property type="project" value="UniProtKB-UniRule"/>
</dbReference>
<name>A0A1M6E635_9BACT</name>
<evidence type="ECO:0000256" key="3">
    <source>
        <dbReference type="ARBA" id="ARBA00022977"/>
    </source>
</evidence>
<feature type="binding site" description="in other chain" evidence="6">
    <location>
        <position position="33"/>
    </location>
    <ligand>
        <name>NAD(+)</name>
        <dbReference type="ChEBI" id="CHEBI:57540"/>
        <note>ligand shared between two adjacent protomers</note>
    </ligand>
</feature>
<comment type="subunit">
    <text evidence="6">Homooctamer; tetramer of dimers.</text>
</comment>
<feature type="binding site" evidence="6">
    <location>
        <position position="231"/>
    </location>
    <ligand>
        <name>glycine</name>
        <dbReference type="ChEBI" id="CHEBI:57305"/>
    </ligand>
</feature>
<dbReference type="Proteomes" id="UP000183994">
    <property type="component" value="Unassembled WGS sequence"/>
</dbReference>
<keyword evidence="1 6" id="KW-0808">Transferase</keyword>
<comment type="pathway">
    <text evidence="6">Cofactor biosynthesis; thiamine diphosphate biosynthesis.</text>
</comment>
<dbReference type="AlphaFoldDB" id="A0A1M6E635"/>
<comment type="caution">
    <text evidence="6">Lacks conserved residue(s) required for the propagation of feature annotation.</text>
</comment>
<protein>
    <recommendedName>
        <fullName evidence="6">Thiamine thiazole synthase</fullName>
        <ecNumber evidence="6">2.4.2.59</ecNumber>
    </recommendedName>
</protein>
<dbReference type="UniPathway" id="UPA00060"/>
<dbReference type="RefSeq" id="WP_073472661.1">
    <property type="nucleotide sequence ID" value="NZ_FQZU01000002.1"/>
</dbReference>
<feature type="binding site" evidence="6">
    <location>
        <begin position="150"/>
        <end position="152"/>
    </location>
    <ligand>
        <name>NAD(+)</name>
        <dbReference type="ChEBI" id="CHEBI:57540"/>
        <note>ligand shared between two adjacent protomers</note>
    </ligand>
</feature>
<dbReference type="InterPro" id="IPR022828">
    <property type="entry name" value="Thi4_prok"/>
</dbReference>
<comment type="cofactor">
    <cofactor evidence="6">
        <name>Fe(2+)</name>
        <dbReference type="ChEBI" id="CHEBI:29033"/>
    </cofactor>
</comment>
<dbReference type="Gene3D" id="3.50.50.60">
    <property type="entry name" value="FAD/NAD(P)-binding domain"/>
    <property type="match status" value="1"/>
</dbReference>
<evidence type="ECO:0000313" key="7">
    <source>
        <dbReference type="EMBL" id="SHI80942.1"/>
    </source>
</evidence>
<dbReference type="GO" id="GO:0005506">
    <property type="term" value="F:iron ion binding"/>
    <property type="evidence" value="ECO:0007669"/>
    <property type="project" value="UniProtKB-UniRule"/>
</dbReference>
<dbReference type="PRINTS" id="PR00419">
    <property type="entry name" value="ADXRDTASE"/>
</dbReference>
<evidence type="ECO:0000256" key="2">
    <source>
        <dbReference type="ARBA" id="ARBA00022723"/>
    </source>
</evidence>
<proteinExistence type="inferred from homology"/>
<gene>
    <name evidence="6" type="primary">thi4</name>
    <name evidence="7" type="ORF">SAMN02745216_00568</name>
</gene>
<feature type="binding site" description="in other chain" evidence="6">
    <location>
        <position position="60"/>
    </location>
    <ligand>
        <name>NAD(+)</name>
        <dbReference type="ChEBI" id="CHEBI:57540"/>
        <note>ligand shared between two adjacent protomers</note>
    </ligand>
</feature>
<keyword evidence="5 6" id="KW-0520">NAD</keyword>
<reference evidence="8" key="1">
    <citation type="submission" date="2016-11" db="EMBL/GenBank/DDBJ databases">
        <authorList>
            <person name="Varghese N."/>
            <person name="Submissions S."/>
        </authorList>
    </citation>
    <scope>NUCLEOTIDE SEQUENCE [LARGE SCALE GENOMIC DNA]</scope>
    <source>
        <strain evidence="8">DSM 16219</strain>
    </source>
</reference>
<feature type="binding site" description="in other chain" evidence="6">
    <location>
        <position position="167"/>
    </location>
    <ligand>
        <name>Fe cation</name>
        <dbReference type="ChEBI" id="CHEBI:24875"/>
        <note>ligand shared between two adjacent protomers</note>
    </ligand>
</feature>